<accession>A0A5B7F8L1</accession>
<comment type="caution">
    <text evidence="2">The sequence shown here is derived from an EMBL/GenBank/DDBJ whole genome shotgun (WGS) entry which is preliminary data.</text>
</comment>
<dbReference type="Proteomes" id="UP000324222">
    <property type="component" value="Unassembled WGS sequence"/>
</dbReference>
<evidence type="ECO:0000313" key="3">
    <source>
        <dbReference type="Proteomes" id="UP000324222"/>
    </source>
</evidence>
<protein>
    <recommendedName>
        <fullName evidence="1">Peptidase S1 domain-containing protein</fullName>
    </recommendedName>
</protein>
<dbReference type="Pfam" id="PF00089">
    <property type="entry name" value="Trypsin"/>
    <property type="match status" value="1"/>
</dbReference>
<dbReference type="InterPro" id="IPR009003">
    <property type="entry name" value="Peptidase_S1_PA"/>
</dbReference>
<proteinExistence type="predicted"/>
<keyword evidence="3" id="KW-1185">Reference proteome</keyword>
<dbReference type="EMBL" id="VSRR010006061">
    <property type="protein sequence ID" value="MPC43960.1"/>
    <property type="molecule type" value="Genomic_DNA"/>
</dbReference>
<sequence>MHRVSSRSTKLVPSAKKVECGQRLERGVLARSFYKDVGYDDEEAQYGEFPWHVAVLQPSTYYDGVVMVFVCSGVLIHPEYVLTSAHCVIYSGNGDFSVSTAPLPCCFRSANCYHGVFEM</sequence>
<name>A0A5B7F8L1_PORTR</name>
<dbReference type="PANTHER" id="PTHR24258">
    <property type="entry name" value="SERINE PROTEASE-RELATED"/>
    <property type="match status" value="1"/>
</dbReference>
<evidence type="ECO:0000259" key="1">
    <source>
        <dbReference type="Pfam" id="PF00089"/>
    </source>
</evidence>
<dbReference type="AlphaFoldDB" id="A0A5B7F8L1"/>
<gene>
    <name evidence="2" type="ORF">E2C01_037619</name>
</gene>
<evidence type="ECO:0000313" key="2">
    <source>
        <dbReference type="EMBL" id="MPC43960.1"/>
    </source>
</evidence>
<dbReference type="GO" id="GO:0006508">
    <property type="term" value="P:proteolysis"/>
    <property type="evidence" value="ECO:0007669"/>
    <property type="project" value="InterPro"/>
</dbReference>
<organism evidence="2 3">
    <name type="scientific">Portunus trituberculatus</name>
    <name type="common">Swimming crab</name>
    <name type="synonym">Neptunus trituberculatus</name>
    <dbReference type="NCBI Taxonomy" id="210409"/>
    <lineage>
        <taxon>Eukaryota</taxon>
        <taxon>Metazoa</taxon>
        <taxon>Ecdysozoa</taxon>
        <taxon>Arthropoda</taxon>
        <taxon>Crustacea</taxon>
        <taxon>Multicrustacea</taxon>
        <taxon>Malacostraca</taxon>
        <taxon>Eumalacostraca</taxon>
        <taxon>Eucarida</taxon>
        <taxon>Decapoda</taxon>
        <taxon>Pleocyemata</taxon>
        <taxon>Brachyura</taxon>
        <taxon>Eubrachyura</taxon>
        <taxon>Portunoidea</taxon>
        <taxon>Portunidae</taxon>
        <taxon>Portuninae</taxon>
        <taxon>Portunus</taxon>
    </lineage>
</organism>
<feature type="domain" description="Peptidase S1" evidence="1">
    <location>
        <begin position="42"/>
        <end position="89"/>
    </location>
</feature>
<dbReference type="GO" id="GO:0004252">
    <property type="term" value="F:serine-type endopeptidase activity"/>
    <property type="evidence" value="ECO:0007669"/>
    <property type="project" value="InterPro"/>
</dbReference>
<dbReference type="OrthoDB" id="10064156at2759"/>
<dbReference type="Gene3D" id="2.40.10.10">
    <property type="entry name" value="Trypsin-like serine proteases"/>
    <property type="match status" value="1"/>
</dbReference>
<reference evidence="2 3" key="1">
    <citation type="submission" date="2019-05" db="EMBL/GenBank/DDBJ databases">
        <title>Another draft genome of Portunus trituberculatus and its Hox gene families provides insights of decapod evolution.</title>
        <authorList>
            <person name="Jeong J.-H."/>
            <person name="Song I."/>
            <person name="Kim S."/>
            <person name="Choi T."/>
            <person name="Kim D."/>
            <person name="Ryu S."/>
            <person name="Kim W."/>
        </authorList>
    </citation>
    <scope>NUCLEOTIDE SEQUENCE [LARGE SCALE GENOMIC DNA]</scope>
    <source>
        <tissue evidence="2">Muscle</tissue>
    </source>
</reference>
<dbReference type="SUPFAM" id="SSF50494">
    <property type="entry name" value="Trypsin-like serine proteases"/>
    <property type="match status" value="1"/>
</dbReference>
<dbReference type="InterPro" id="IPR043504">
    <property type="entry name" value="Peptidase_S1_PA_chymotrypsin"/>
</dbReference>
<dbReference type="InterPro" id="IPR001254">
    <property type="entry name" value="Trypsin_dom"/>
</dbReference>